<comment type="caution">
    <text evidence="2">The sequence shown here is derived from an EMBL/GenBank/DDBJ whole genome shotgun (WGS) entry which is preliminary data.</text>
</comment>
<keyword evidence="1" id="KW-0812">Transmembrane</keyword>
<evidence type="ECO:0000313" key="2">
    <source>
        <dbReference type="EMBL" id="MFC3163171.1"/>
    </source>
</evidence>
<dbReference type="Proteomes" id="UP001595647">
    <property type="component" value="Unassembled WGS sequence"/>
</dbReference>
<gene>
    <name evidence="2" type="ORF">ACFOHV_07750</name>
</gene>
<name>A0ABV7I0X4_9HYPH</name>
<keyword evidence="1" id="KW-1133">Transmembrane helix</keyword>
<dbReference type="RefSeq" id="WP_182305496.1">
    <property type="nucleotide sequence ID" value="NZ_CP059896.1"/>
</dbReference>
<feature type="transmembrane region" description="Helical" evidence="1">
    <location>
        <begin position="72"/>
        <end position="92"/>
    </location>
</feature>
<sequence length="141" mass="15519">MRFLAVVITGLAVIAPAAHAFVLPNKIRLPKAEYFTVQQIYNGWWIIGLLLPIAFLANGANAIWLRNDRVSLILSVAAAALILANLAIFALFTQPANAVTQNWTVQPENWEALRIQWEYSHAANAVITFLAFCCAALACVR</sequence>
<dbReference type="EMBL" id="JBHRTG010000007">
    <property type="protein sequence ID" value="MFC3163171.1"/>
    <property type="molecule type" value="Genomic_DNA"/>
</dbReference>
<evidence type="ECO:0000313" key="3">
    <source>
        <dbReference type="Proteomes" id="UP001595647"/>
    </source>
</evidence>
<evidence type="ECO:0008006" key="4">
    <source>
        <dbReference type="Google" id="ProtNLM"/>
    </source>
</evidence>
<keyword evidence="3" id="KW-1185">Reference proteome</keyword>
<keyword evidence="1" id="KW-0472">Membrane</keyword>
<evidence type="ECO:0000256" key="1">
    <source>
        <dbReference type="SAM" id="Phobius"/>
    </source>
</evidence>
<proteinExistence type="predicted"/>
<feature type="transmembrane region" description="Helical" evidence="1">
    <location>
        <begin position="44"/>
        <end position="65"/>
    </location>
</feature>
<organism evidence="2 3">
    <name type="scientific">Ciceribacter thiooxidans</name>
    <dbReference type="NCBI Taxonomy" id="1969821"/>
    <lineage>
        <taxon>Bacteria</taxon>
        <taxon>Pseudomonadati</taxon>
        <taxon>Pseudomonadota</taxon>
        <taxon>Alphaproteobacteria</taxon>
        <taxon>Hyphomicrobiales</taxon>
        <taxon>Rhizobiaceae</taxon>
        <taxon>Ciceribacter</taxon>
    </lineage>
</organism>
<reference evidence="3" key="1">
    <citation type="journal article" date="2019" name="Int. J. Syst. Evol. Microbiol.">
        <title>The Global Catalogue of Microorganisms (GCM) 10K type strain sequencing project: providing services to taxonomists for standard genome sequencing and annotation.</title>
        <authorList>
            <consortium name="The Broad Institute Genomics Platform"/>
            <consortium name="The Broad Institute Genome Sequencing Center for Infectious Disease"/>
            <person name="Wu L."/>
            <person name="Ma J."/>
        </authorList>
    </citation>
    <scope>NUCLEOTIDE SEQUENCE [LARGE SCALE GENOMIC DNA]</scope>
    <source>
        <strain evidence="3">KCTC 52231</strain>
    </source>
</reference>
<protein>
    <recommendedName>
        <fullName evidence="4">DUF1772 domain-containing protein</fullName>
    </recommendedName>
</protein>
<feature type="transmembrane region" description="Helical" evidence="1">
    <location>
        <begin position="119"/>
        <end position="140"/>
    </location>
</feature>
<accession>A0ABV7I0X4</accession>